<dbReference type="EMBL" id="JANLCJ010000004">
    <property type="protein sequence ID" value="MCS5734514.1"/>
    <property type="molecule type" value="Genomic_DNA"/>
</dbReference>
<gene>
    <name evidence="8" type="ORF">N1032_12265</name>
</gene>
<evidence type="ECO:0000259" key="5">
    <source>
        <dbReference type="Pfam" id="PF00205"/>
    </source>
</evidence>
<evidence type="ECO:0000313" key="9">
    <source>
        <dbReference type="Proteomes" id="UP001165586"/>
    </source>
</evidence>
<evidence type="ECO:0000259" key="7">
    <source>
        <dbReference type="Pfam" id="PF02776"/>
    </source>
</evidence>
<comment type="similarity">
    <text evidence="2 4">Belongs to the TPP enzyme family.</text>
</comment>
<organism evidence="8 9">
    <name type="scientific">Herbiconiux daphne</name>
    <dbReference type="NCBI Taxonomy" id="2970914"/>
    <lineage>
        <taxon>Bacteria</taxon>
        <taxon>Bacillati</taxon>
        <taxon>Actinomycetota</taxon>
        <taxon>Actinomycetes</taxon>
        <taxon>Micrococcales</taxon>
        <taxon>Microbacteriaceae</taxon>
        <taxon>Herbiconiux</taxon>
    </lineage>
</organism>
<feature type="domain" description="Thiamine pyrophosphate enzyme TPP-binding" evidence="6">
    <location>
        <begin position="386"/>
        <end position="531"/>
    </location>
</feature>
<dbReference type="InterPro" id="IPR045229">
    <property type="entry name" value="TPP_enz"/>
</dbReference>
<dbReference type="RefSeq" id="WP_259539378.1">
    <property type="nucleotide sequence ID" value="NZ_JANLCJ010000004.1"/>
</dbReference>
<proteinExistence type="inferred from homology"/>
<evidence type="ECO:0000256" key="2">
    <source>
        <dbReference type="ARBA" id="ARBA00007812"/>
    </source>
</evidence>
<dbReference type="CDD" id="cd00568">
    <property type="entry name" value="TPP_enzymes"/>
    <property type="match status" value="1"/>
</dbReference>
<evidence type="ECO:0000313" key="8">
    <source>
        <dbReference type="EMBL" id="MCS5734514.1"/>
    </source>
</evidence>
<dbReference type="Proteomes" id="UP001165586">
    <property type="component" value="Unassembled WGS sequence"/>
</dbReference>
<comment type="cofactor">
    <cofactor evidence="1">
        <name>thiamine diphosphate</name>
        <dbReference type="ChEBI" id="CHEBI:58937"/>
    </cofactor>
</comment>
<feature type="domain" description="Thiamine pyrophosphate enzyme N-terminal TPP-binding" evidence="7">
    <location>
        <begin position="6"/>
        <end position="114"/>
    </location>
</feature>
<feature type="domain" description="Thiamine pyrophosphate enzyme central" evidence="5">
    <location>
        <begin position="194"/>
        <end position="319"/>
    </location>
</feature>
<protein>
    <submittedName>
        <fullName evidence="8">Thiamine pyrophosphate-binding protein</fullName>
    </submittedName>
</protein>
<dbReference type="Pfam" id="PF02776">
    <property type="entry name" value="TPP_enzyme_N"/>
    <property type="match status" value="1"/>
</dbReference>
<dbReference type="InterPro" id="IPR029035">
    <property type="entry name" value="DHS-like_NAD/FAD-binding_dom"/>
</dbReference>
<dbReference type="InterPro" id="IPR012001">
    <property type="entry name" value="Thiamin_PyroP_enz_TPP-bd_dom"/>
</dbReference>
<evidence type="ECO:0000256" key="4">
    <source>
        <dbReference type="RuleBase" id="RU362132"/>
    </source>
</evidence>
<sequence>MIEVVSVAEAVGRTLAAMGAAHIFGVVGSGNFHVTNAMIREGVPFTATRHETGAACMADAHSRASGRVVITTVHQGCGLTNAMTGITEAAKSHSRVLVVTGDTADGDTNSNFFIDQDQAVAALGAVPTRIHSAASAVADAARAFSVCAGQRKTVVLSLPIDLQLETIEWDPSLVPVHHDPAPTAPAAEAVLGLLDEIAAAERPVFVGGRGAARAAGQIRRLADRAGALLITSAVGRGVFEDDPWALDIMGGFSTDGAAELVEGADLVVAFGASLNRWTTRSGSLLRGATVVQIDDRLDALGVHHPVALGIVGDCGLVAAAAADELERRGTSFEGYRTPVVAERVAASRYWSEQPYFTRAEADRVDPHELSNVLDEILPMNRIVVSDGGNFNCYPAAHLRVPDNIGYCLPLAFQSIGLSIASAIGAAVAVPGRLPIVGIGDGAFTMAPTELDTAVRLGLGLLVVIYDDNAYGAEVHMFEGDTDELAAVQFPDTDLAAMARGFGCEAITVRRLGDLAGLHEWLNGPRDRPLVLDAKVARFPSWMMAHSLERKLAASGAH</sequence>
<dbReference type="InterPro" id="IPR029061">
    <property type="entry name" value="THDP-binding"/>
</dbReference>
<keyword evidence="3 4" id="KW-0786">Thiamine pyrophosphate</keyword>
<dbReference type="Pfam" id="PF02775">
    <property type="entry name" value="TPP_enzyme_C"/>
    <property type="match status" value="1"/>
</dbReference>
<keyword evidence="9" id="KW-1185">Reference proteome</keyword>
<dbReference type="SUPFAM" id="SSF52467">
    <property type="entry name" value="DHS-like NAD/FAD-binding domain"/>
    <property type="match status" value="1"/>
</dbReference>
<dbReference type="SUPFAM" id="SSF52518">
    <property type="entry name" value="Thiamin diphosphate-binding fold (THDP-binding)"/>
    <property type="match status" value="2"/>
</dbReference>
<name>A0ABT2H3K3_9MICO</name>
<dbReference type="Gene3D" id="3.40.50.1220">
    <property type="entry name" value="TPP-binding domain"/>
    <property type="match status" value="1"/>
</dbReference>
<dbReference type="Gene3D" id="3.40.50.970">
    <property type="match status" value="2"/>
</dbReference>
<dbReference type="Pfam" id="PF00205">
    <property type="entry name" value="TPP_enzyme_M"/>
    <property type="match status" value="1"/>
</dbReference>
<evidence type="ECO:0000259" key="6">
    <source>
        <dbReference type="Pfam" id="PF02775"/>
    </source>
</evidence>
<dbReference type="PANTHER" id="PTHR18968">
    <property type="entry name" value="THIAMINE PYROPHOSPHATE ENZYMES"/>
    <property type="match status" value="1"/>
</dbReference>
<dbReference type="InterPro" id="IPR011766">
    <property type="entry name" value="TPP_enzyme_TPP-bd"/>
</dbReference>
<comment type="caution">
    <text evidence="8">The sequence shown here is derived from an EMBL/GenBank/DDBJ whole genome shotgun (WGS) entry which is preliminary data.</text>
</comment>
<dbReference type="PANTHER" id="PTHR18968:SF166">
    <property type="entry name" value="2-HYDROXYACYL-COA LYASE 2"/>
    <property type="match status" value="1"/>
</dbReference>
<dbReference type="InterPro" id="IPR012000">
    <property type="entry name" value="Thiamin_PyroP_enz_cen_dom"/>
</dbReference>
<dbReference type="CDD" id="cd07035">
    <property type="entry name" value="TPP_PYR_POX_like"/>
    <property type="match status" value="1"/>
</dbReference>
<accession>A0ABT2H3K3</accession>
<reference evidence="8" key="1">
    <citation type="submission" date="2022-08" db="EMBL/GenBank/DDBJ databases">
        <authorList>
            <person name="Deng Y."/>
            <person name="Han X.-F."/>
            <person name="Zhang Y.-Q."/>
        </authorList>
    </citation>
    <scope>NUCLEOTIDE SEQUENCE</scope>
    <source>
        <strain evidence="8">CPCC 203386</strain>
    </source>
</reference>
<evidence type="ECO:0000256" key="1">
    <source>
        <dbReference type="ARBA" id="ARBA00001964"/>
    </source>
</evidence>
<evidence type="ECO:0000256" key="3">
    <source>
        <dbReference type="ARBA" id="ARBA00023052"/>
    </source>
</evidence>